<feature type="domain" description="VOC" evidence="1">
    <location>
        <begin position="2"/>
        <end position="152"/>
    </location>
</feature>
<protein>
    <recommendedName>
        <fullName evidence="1">VOC domain-containing protein</fullName>
    </recommendedName>
</protein>
<dbReference type="Gene3D" id="3.10.180.10">
    <property type="entry name" value="2,3-Dihydroxybiphenyl 1,2-Dioxygenase, domain 1"/>
    <property type="match status" value="1"/>
</dbReference>
<dbReference type="PANTHER" id="PTHR35006:SF2">
    <property type="entry name" value="GLYOXALASE FAMILY PROTEIN (AFU_ORTHOLOGUE AFUA_5G14830)"/>
    <property type="match status" value="1"/>
</dbReference>
<gene>
    <name evidence="2" type="ORF">N658DRAFT_513334</name>
</gene>
<name>A0AAN6Q6F0_9PEZI</name>
<dbReference type="SUPFAM" id="SSF54593">
    <property type="entry name" value="Glyoxalase/Bleomycin resistance protein/Dihydroxybiphenyl dioxygenase"/>
    <property type="match status" value="1"/>
</dbReference>
<accession>A0AAN6Q6F0</accession>
<comment type="caution">
    <text evidence="2">The sequence shown here is derived from an EMBL/GenBank/DDBJ whole genome shotgun (WGS) entry which is preliminary data.</text>
</comment>
<dbReference type="Proteomes" id="UP001305647">
    <property type="component" value="Unassembled WGS sequence"/>
</dbReference>
<dbReference type="PANTHER" id="PTHR35006">
    <property type="entry name" value="GLYOXALASE FAMILY PROTEIN (AFU_ORTHOLOGUE AFUA_5G14830)"/>
    <property type="match status" value="1"/>
</dbReference>
<evidence type="ECO:0000313" key="2">
    <source>
        <dbReference type="EMBL" id="KAK4104447.1"/>
    </source>
</evidence>
<keyword evidence="3" id="KW-1185">Reference proteome</keyword>
<evidence type="ECO:0000313" key="3">
    <source>
        <dbReference type="Proteomes" id="UP001305647"/>
    </source>
</evidence>
<dbReference type="PROSITE" id="PS51819">
    <property type="entry name" value="VOC"/>
    <property type="match status" value="1"/>
</dbReference>
<reference evidence="2" key="2">
    <citation type="submission" date="2023-05" db="EMBL/GenBank/DDBJ databases">
        <authorList>
            <consortium name="Lawrence Berkeley National Laboratory"/>
            <person name="Steindorff A."/>
            <person name="Hensen N."/>
            <person name="Bonometti L."/>
            <person name="Westerberg I."/>
            <person name="Brannstrom I.O."/>
            <person name="Guillou S."/>
            <person name="Cros-Aarteil S."/>
            <person name="Calhoun S."/>
            <person name="Haridas S."/>
            <person name="Kuo A."/>
            <person name="Mondo S."/>
            <person name="Pangilinan J."/>
            <person name="Riley R."/>
            <person name="Labutti K."/>
            <person name="Andreopoulos B."/>
            <person name="Lipzen A."/>
            <person name="Chen C."/>
            <person name="Yanf M."/>
            <person name="Daum C."/>
            <person name="Ng V."/>
            <person name="Clum A."/>
            <person name="Ohm R."/>
            <person name="Martin F."/>
            <person name="Silar P."/>
            <person name="Natvig D."/>
            <person name="Lalanne C."/>
            <person name="Gautier V."/>
            <person name="Ament-Velasquez S.L."/>
            <person name="Kruys A."/>
            <person name="Hutchinson M.I."/>
            <person name="Powell A.J."/>
            <person name="Barry K."/>
            <person name="Miller A.N."/>
            <person name="Grigoriev I.V."/>
            <person name="Debuchy R."/>
            <person name="Gladieux P."/>
            <person name="Thoren M.H."/>
            <person name="Johannesson H."/>
        </authorList>
    </citation>
    <scope>NUCLEOTIDE SEQUENCE</scope>
    <source>
        <strain evidence="2">CBS 757.83</strain>
    </source>
</reference>
<dbReference type="InterPro" id="IPR029068">
    <property type="entry name" value="Glyas_Bleomycin-R_OHBP_Dase"/>
</dbReference>
<sequence length="189" mass="20545">MPLGHVSLAATPSTYKPMRDFYLSVLAPLGYTLFEEKEGCYLGLQTNYNPDFWLHCGGGGSGDGDGDDMLLVDPSLTADENRKRLGVRGNTGRAHVAFNVASRRMVDVWYRNAVKSGGIPNGEPGERPQYVKGYYAAFVLDPLGNNVEAVYFCPWWMQAMKAVPGVLTVLFGVVAGHVATGYAKSAGWM</sequence>
<dbReference type="EMBL" id="MU863626">
    <property type="protein sequence ID" value="KAK4104447.1"/>
    <property type="molecule type" value="Genomic_DNA"/>
</dbReference>
<evidence type="ECO:0000259" key="1">
    <source>
        <dbReference type="PROSITE" id="PS51819"/>
    </source>
</evidence>
<dbReference type="AlphaFoldDB" id="A0AAN6Q6F0"/>
<dbReference type="InterPro" id="IPR037523">
    <property type="entry name" value="VOC_core"/>
</dbReference>
<reference evidence="2" key="1">
    <citation type="journal article" date="2023" name="Mol. Phylogenet. Evol.">
        <title>Genome-scale phylogeny and comparative genomics of the fungal order Sordariales.</title>
        <authorList>
            <person name="Hensen N."/>
            <person name="Bonometti L."/>
            <person name="Westerberg I."/>
            <person name="Brannstrom I.O."/>
            <person name="Guillou S."/>
            <person name="Cros-Aarteil S."/>
            <person name="Calhoun S."/>
            <person name="Haridas S."/>
            <person name="Kuo A."/>
            <person name="Mondo S."/>
            <person name="Pangilinan J."/>
            <person name="Riley R."/>
            <person name="LaButti K."/>
            <person name="Andreopoulos B."/>
            <person name="Lipzen A."/>
            <person name="Chen C."/>
            <person name="Yan M."/>
            <person name="Daum C."/>
            <person name="Ng V."/>
            <person name="Clum A."/>
            <person name="Steindorff A."/>
            <person name="Ohm R.A."/>
            <person name="Martin F."/>
            <person name="Silar P."/>
            <person name="Natvig D.O."/>
            <person name="Lalanne C."/>
            <person name="Gautier V."/>
            <person name="Ament-Velasquez S.L."/>
            <person name="Kruys A."/>
            <person name="Hutchinson M.I."/>
            <person name="Powell A.J."/>
            <person name="Barry K."/>
            <person name="Miller A.N."/>
            <person name="Grigoriev I.V."/>
            <person name="Debuchy R."/>
            <person name="Gladieux P."/>
            <person name="Hiltunen Thoren M."/>
            <person name="Johannesson H."/>
        </authorList>
    </citation>
    <scope>NUCLEOTIDE SEQUENCE</scope>
    <source>
        <strain evidence="2">CBS 757.83</strain>
    </source>
</reference>
<organism evidence="2 3">
    <name type="scientific">Parathielavia hyrcaniae</name>
    <dbReference type="NCBI Taxonomy" id="113614"/>
    <lineage>
        <taxon>Eukaryota</taxon>
        <taxon>Fungi</taxon>
        <taxon>Dikarya</taxon>
        <taxon>Ascomycota</taxon>
        <taxon>Pezizomycotina</taxon>
        <taxon>Sordariomycetes</taxon>
        <taxon>Sordariomycetidae</taxon>
        <taxon>Sordariales</taxon>
        <taxon>Chaetomiaceae</taxon>
        <taxon>Parathielavia</taxon>
    </lineage>
</organism>
<proteinExistence type="predicted"/>